<comment type="similarity">
    <text evidence="3">Belongs to the Nth/MutY family.</text>
</comment>
<dbReference type="InterPro" id="IPR004035">
    <property type="entry name" value="Endouclease-III_FeS-bd_BS"/>
</dbReference>
<protein>
    <recommendedName>
        <fullName evidence="5">Adenine DNA glycosylase</fullName>
        <ecNumber evidence="4">3.2.2.31</ecNumber>
    </recommendedName>
</protein>
<evidence type="ECO:0000256" key="6">
    <source>
        <dbReference type="ARBA" id="ARBA00022485"/>
    </source>
</evidence>
<dbReference type="GO" id="GO:0006298">
    <property type="term" value="P:mismatch repair"/>
    <property type="evidence" value="ECO:0007669"/>
    <property type="project" value="TreeGrafter"/>
</dbReference>
<keyword evidence="6" id="KW-0004">4Fe-4S</keyword>
<dbReference type="InterPro" id="IPR000445">
    <property type="entry name" value="HhH_motif"/>
</dbReference>
<name>A0A381NDG6_9ZZZZ</name>
<keyword evidence="9" id="KW-0378">Hydrolase</keyword>
<dbReference type="PROSITE" id="PS00764">
    <property type="entry name" value="ENDONUCLEASE_III_1"/>
    <property type="match status" value="1"/>
</dbReference>
<dbReference type="CDD" id="cd00056">
    <property type="entry name" value="ENDO3c"/>
    <property type="match status" value="1"/>
</dbReference>
<keyword evidence="13" id="KW-0326">Glycosidase</keyword>
<evidence type="ECO:0000256" key="11">
    <source>
        <dbReference type="ARBA" id="ARBA00023014"/>
    </source>
</evidence>
<evidence type="ECO:0000256" key="13">
    <source>
        <dbReference type="ARBA" id="ARBA00023295"/>
    </source>
</evidence>
<dbReference type="InterPro" id="IPR011257">
    <property type="entry name" value="DNA_glycosylase"/>
</dbReference>
<dbReference type="GO" id="GO:0046872">
    <property type="term" value="F:metal ion binding"/>
    <property type="evidence" value="ECO:0007669"/>
    <property type="project" value="UniProtKB-KW"/>
</dbReference>
<dbReference type="PANTHER" id="PTHR42944">
    <property type="entry name" value="ADENINE DNA GLYCOSYLASE"/>
    <property type="match status" value="1"/>
</dbReference>
<dbReference type="SUPFAM" id="SSF48150">
    <property type="entry name" value="DNA-glycosylase"/>
    <property type="match status" value="1"/>
</dbReference>
<keyword evidence="7" id="KW-0479">Metal-binding</keyword>
<dbReference type="Pfam" id="PF14815">
    <property type="entry name" value="NUDIX_4"/>
    <property type="match status" value="1"/>
</dbReference>
<evidence type="ECO:0000256" key="1">
    <source>
        <dbReference type="ARBA" id="ARBA00000843"/>
    </source>
</evidence>
<dbReference type="InterPro" id="IPR029119">
    <property type="entry name" value="MutY_C"/>
</dbReference>
<gene>
    <name evidence="15" type="ORF">METZ01_LOCUS5313</name>
</gene>
<dbReference type="GO" id="GO:0034039">
    <property type="term" value="F:8-oxo-7,8-dihydroguanine DNA N-glycosylase activity"/>
    <property type="evidence" value="ECO:0007669"/>
    <property type="project" value="TreeGrafter"/>
</dbReference>
<sequence>MTEFAQTLIHWWRQNGRKDLPWQRNKTAYRVWVSEVMLQQTQASTVVPYFERFLTRFPSVRRLAKASEDEVLEYWTGLGYYRRARHLRMAAIEVVEKHAGQVPTDVDALTSLPGIGRSTAGAIAAIAFRQPATILDGNVRRVLSRFYAISGKRGTAKTEKQLWARAEANTPTAHVDLYTQAIMDLGAIVCVRANPKCLLCPIANECKAHQQGREHAYPSVARRRPLRVRHARFFVVINGQGACLLKKRPPHGVWASLWSPLEYPQSASVAALSEDIGLRTEMISKTVSRPHFRHAFTHYQLEIEPIYIFLHASCSEIVLSRDLRWHRPGDKAEFGLSAVTVKLLEEIEGSGAL</sequence>
<proteinExistence type="inferred from homology"/>
<evidence type="ECO:0000256" key="12">
    <source>
        <dbReference type="ARBA" id="ARBA00023204"/>
    </source>
</evidence>
<keyword evidence="8" id="KW-0227">DNA damage</keyword>
<dbReference type="InterPro" id="IPR044298">
    <property type="entry name" value="MIG/MutY"/>
</dbReference>
<dbReference type="InterPro" id="IPR005760">
    <property type="entry name" value="A/G_AdeGlyc_MutY"/>
</dbReference>
<organism evidence="15">
    <name type="scientific">marine metagenome</name>
    <dbReference type="NCBI Taxonomy" id="408172"/>
    <lineage>
        <taxon>unclassified sequences</taxon>
        <taxon>metagenomes</taxon>
        <taxon>ecological metagenomes</taxon>
    </lineage>
</organism>
<dbReference type="FunFam" id="1.10.340.30:FF:000002">
    <property type="entry name" value="Adenine DNA glycosylase"/>
    <property type="match status" value="1"/>
</dbReference>
<keyword evidence="11" id="KW-0411">Iron-sulfur</keyword>
<reference evidence="15" key="1">
    <citation type="submission" date="2018-05" db="EMBL/GenBank/DDBJ databases">
        <authorList>
            <person name="Lanie J.A."/>
            <person name="Ng W.-L."/>
            <person name="Kazmierczak K.M."/>
            <person name="Andrzejewski T.M."/>
            <person name="Davidsen T.M."/>
            <person name="Wayne K.J."/>
            <person name="Tettelin H."/>
            <person name="Glass J.I."/>
            <person name="Rusch D."/>
            <person name="Podicherti R."/>
            <person name="Tsui H.-C.T."/>
            <person name="Winkler M.E."/>
        </authorList>
    </citation>
    <scope>NUCLEOTIDE SEQUENCE</scope>
</reference>
<dbReference type="GO" id="GO:0032357">
    <property type="term" value="F:oxidized purine DNA binding"/>
    <property type="evidence" value="ECO:0007669"/>
    <property type="project" value="TreeGrafter"/>
</dbReference>
<evidence type="ECO:0000313" key="15">
    <source>
        <dbReference type="EMBL" id="SUZ52459.1"/>
    </source>
</evidence>
<evidence type="ECO:0000256" key="2">
    <source>
        <dbReference type="ARBA" id="ARBA00001966"/>
    </source>
</evidence>
<dbReference type="Gene3D" id="3.90.79.10">
    <property type="entry name" value="Nucleoside Triphosphate Pyrophosphohydrolase"/>
    <property type="match status" value="1"/>
</dbReference>
<comment type="catalytic activity">
    <reaction evidence="1">
        <text>Hydrolyzes free adenine bases from 7,8-dihydro-8-oxoguanine:adenine mismatched double-stranded DNA, leaving an apurinic site.</text>
        <dbReference type="EC" id="3.2.2.31"/>
    </reaction>
</comment>
<dbReference type="PANTHER" id="PTHR42944:SF1">
    <property type="entry name" value="ADENINE DNA GLYCOSYLASE"/>
    <property type="match status" value="1"/>
</dbReference>
<dbReference type="GO" id="GO:0051539">
    <property type="term" value="F:4 iron, 4 sulfur cluster binding"/>
    <property type="evidence" value="ECO:0007669"/>
    <property type="project" value="UniProtKB-KW"/>
</dbReference>
<comment type="cofactor">
    <cofactor evidence="2">
        <name>[4Fe-4S] cluster</name>
        <dbReference type="ChEBI" id="CHEBI:49883"/>
    </cofactor>
</comment>
<evidence type="ECO:0000256" key="10">
    <source>
        <dbReference type="ARBA" id="ARBA00023004"/>
    </source>
</evidence>
<dbReference type="PROSITE" id="PS01155">
    <property type="entry name" value="ENDONUCLEASE_III_2"/>
    <property type="match status" value="1"/>
</dbReference>
<dbReference type="GO" id="GO:0035485">
    <property type="term" value="F:adenine/guanine mispair binding"/>
    <property type="evidence" value="ECO:0007669"/>
    <property type="project" value="TreeGrafter"/>
</dbReference>
<dbReference type="SUPFAM" id="SSF55811">
    <property type="entry name" value="Nudix"/>
    <property type="match status" value="1"/>
</dbReference>
<evidence type="ECO:0000259" key="14">
    <source>
        <dbReference type="SMART" id="SM00478"/>
    </source>
</evidence>
<dbReference type="Pfam" id="PF00730">
    <property type="entry name" value="HhH-GPD"/>
    <property type="match status" value="1"/>
</dbReference>
<dbReference type="SMART" id="SM00478">
    <property type="entry name" value="ENDO3c"/>
    <property type="match status" value="1"/>
</dbReference>
<dbReference type="InterPro" id="IPR003265">
    <property type="entry name" value="HhH-GPD_domain"/>
</dbReference>
<dbReference type="EMBL" id="UINC01000275">
    <property type="protein sequence ID" value="SUZ52459.1"/>
    <property type="molecule type" value="Genomic_DNA"/>
</dbReference>
<dbReference type="Gene3D" id="1.10.1670.10">
    <property type="entry name" value="Helix-hairpin-Helix base-excision DNA repair enzymes (C-terminal)"/>
    <property type="match status" value="1"/>
</dbReference>
<dbReference type="AlphaFoldDB" id="A0A381NDG6"/>
<dbReference type="InterPro" id="IPR004036">
    <property type="entry name" value="Endonuclease-III-like_CS2"/>
</dbReference>
<accession>A0A381NDG6</accession>
<evidence type="ECO:0000256" key="3">
    <source>
        <dbReference type="ARBA" id="ARBA00008343"/>
    </source>
</evidence>
<keyword evidence="12" id="KW-0234">DNA repair</keyword>
<dbReference type="Gene3D" id="1.10.340.30">
    <property type="entry name" value="Hypothetical protein, domain 2"/>
    <property type="match status" value="1"/>
</dbReference>
<feature type="domain" description="HhH-GPD" evidence="14">
    <location>
        <begin position="37"/>
        <end position="188"/>
    </location>
</feature>
<evidence type="ECO:0000256" key="5">
    <source>
        <dbReference type="ARBA" id="ARBA00022023"/>
    </source>
</evidence>
<dbReference type="CDD" id="cd03431">
    <property type="entry name" value="NUDIX_DNA_Glycosylase_C-MutY"/>
    <property type="match status" value="1"/>
</dbReference>
<dbReference type="Pfam" id="PF00633">
    <property type="entry name" value="HHH"/>
    <property type="match status" value="1"/>
</dbReference>
<evidence type="ECO:0000256" key="7">
    <source>
        <dbReference type="ARBA" id="ARBA00022723"/>
    </source>
</evidence>
<dbReference type="NCBIfam" id="TIGR01084">
    <property type="entry name" value="mutY"/>
    <property type="match status" value="1"/>
</dbReference>
<dbReference type="GO" id="GO:0006284">
    <property type="term" value="P:base-excision repair"/>
    <property type="evidence" value="ECO:0007669"/>
    <property type="project" value="InterPro"/>
</dbReference>
<keyword evidence="10" id="KW-0408">Iron</keyword>
<evidence type="ECO:0000256" key="8">
    <source>
        <dbReference type="ARBA" id="ARBA00022763"/>
    </source>
</evidence>
<dbReference type="InterPro" id="IPR015797">
    <property type="entry name" value="NUDIX_hydrolase-like_dom_sf"/>
</dbReference>
<evidence type="ECO:0000256" key="9">
    <source>
        <dbReference type="ARBA" id="ARBA00022801"/>
    </source>
</evidence>
<evidence type="ECO:0000256" key="4">
    <source>
        <dbReference type="ARBA" id="ARBA00012045"/>
    </source>
</evidence>
<dbReference type="EC" id="3.2.2.31" evidence="4"/>
<dbReference type="InterPro" id="IPR023170">
    <property type="entry name" value="HhH_base_excis_C"/>
</dbReference>
<dbReference type="GO" id="GO:0000701">
    <property type="term" value="F:purine-specific mismatch base pair DNA N-glycosylase activity"/>
    <property type="evidence" value="ECO:0007669"/>
    <property type="project" value="UniProtKB-EC"/>
</dbReference>